<dbReference type="PANTHER" id="PTHR30118">
    <property type="entry name" value="HTH-TYPE TRANSCRIPTIONAL REGULATOR LEUO-RELATED"/>
    <property type="match status" value="1"/>
</dbReference>
<sequence>MNAIYEKSLDLNLLRVFVVVAELGSVTAAAARLYLTQPAVSAALRRLTSAVGSPLFVRDGRGLVLSARGRRLLASARPHLEALVEAALAPLAFDPRTSERTVRLGLSDASESWLLPRLLQALASEAPHLKLVVLPVQFRTVGGLLSASAVDLAVTVADELPSGMRRLELFTEHFTCLHDARRLRLGKTLTLERYLAQEHVIVSYNGDLRGVVEDVLGHQRRVRVSIPTFHGLGALLENSTLVATVPGMVARDVVALRPFLRQLKPPFTLRGAPMELLWRSASEDDEAIRFVHEQVVSVVRSLRRAS</sequence>
<dbReference type="InterPro" id="IPR000847">
    <property type="entry name" value="LysR_HTH_N"/>
</dbReference>
<evidence type="ECO:0000259" key="6">
    <source>
        <dbReference type="PROSITE" id="PS50931"/>
    </source>
</evidence>
<dbReference type="SUPFAM" id="SSF46785">
    <property type="entry name" value="Winged helix' DNA-binding domain"/>
    <property type="match status" value="1"/>
</dbReference>
<dbReference type="GO" id="GO:0003677">
    <property type="term" value="F:DNA binding"/>
    <property type="evidence" value="ECO:0007669"/>
    <property type="project" value="UniProtKB-KW"/>
</dbReference>
<dbReference type="InterPro" id="IPR036388">
    <property type="entry name" value="WH-like_DNA-bd_sf"/>
</dbReference>
<evidence type="ECO:0000256" key="4">
    <source>
        <dbReference type="ARBA" id="ARBA00023163"/>
    </source>
</evidence>
<dbReference type="EMBL" id="VIFM01000101">
    <property type="protein sequence ID" value="TQF13396.1"/>
    <property type="molecule type" value="Genomic_DNA"/>
</dbReference>
<dbReference type="Pfam" id="PF00126">
    <property type="entry name" value="HTH_1"/>
    <property type="match status" value="1"/>
</dbReference>
<keyword evidence="5" id="KW-1133">Transmembrane helix</keyword>
<keyword evidence="4" id="KW-0804">Transcription</keyword>
<reference evidence="7 8" key="1">
    <citation type="submission" date="2019-06" db="EMBL/GenBank/DDBJ databases">
        <authorList>
            <person name="Livingstone P."/>
            <person name="Whitworth D."/>
        </authorList>
    </citation>
    <scope>NUCLEOTIDE SEQUENCE [LARGE SCALE GENOMIC DNA]</scope>
    <source>
        <strain evidence="7 8">AM401</strain>
    </source>
</reference>
<dbReference type="SUPFAM" id="SSF53850">
    <property type="entry name" value="Periplasmic binding protein-like II"/>
    <property type="match status" value="1"/>
</dbReference>
<keyword evidence="5" id="KW-0472">Membrane</keyword>
<dbReference type="InterPro" id="IPR036390">
    <property type="entry name" value="WH_DNA-bd_sf"/>
</dbReference>
<keyword evidence="5" id="KW-0812">Transmembrane</keyword>
<name>A0A540WWL2_9BACT</name>
<feature type="domain" description="HTH lysR-type" evidence="6">
    <location>
        <begin position="9"/>
        <end position="66"/>
    </location>
</feature>
<dbReference type="PROSITE" id="PS50931">
    <property type="entry name" value="HTH_LYSR"/>
    <property type="match status" value="1"/>
</dbReference>
<evidence type="ECO:0000313" key="7">
    <source>
        <dbReference type="EMBL" id="TQF13396.1"/>
    </source>
</evidence>
<dbReference type="AlphaFoldDB" id="A0A540WWL2"/>
<accession>A0A540WWL2</accession>
<dbReference type="PRINTS" id="PR00039">
    <property type="entry name" value="HTHLYSR"/>
</dbReference>
<proteinExistence type="inferred from homology"/>
<dbReference type="Gene3D" id="1.10.10.10">
    <property type="entry name" value="Winged helix-like DNA-binding domain superfamily/Winged helix DNA-binding domain"/>
    <property type="match status" value="1"/>
</dbReference>
<feature type="transmembrane region" description="Helical" evidence="5">
    <location>
        <begin position="12"/>
        <end position="35"/>
    </location>
</feature>
<keyword evidence="3" id="KW-0238">DNA-binding</keyword>
<evidence type="ECO:0000256" key="1">
    <source>
        <dbReference type="ARBA" id="ARBA00009437"/>
    </source>
</evidence>
<evidence type="ECO:0000256" key="5">
    <source>
        <dbReference type="SAM" id="Phobius"/>
    </source>
</evidence>
<evidence type="ECO:0000256" key="2">
    <source>
        <dbReference type="ARBA" id="ARBA00023015"/>
    </source>
</evidence>
<dbReference type="Pfam" id="PF03466">
    <property type="entry name" value="LysR_substrate"/>
    <property type="match status" value="1"/>
</dbReference>
<dbReference type="PANTHER" id="PTHR30118:SF15">
    <property type="entry name" value="TRANSCRIPTIONAL REGULATORY PROTEIN"/>
    <property type="match status" value="1"/>
</dbReference>
<dbReference type="OrthoDB" id="9774011at2"/>
<comment type="caution">
    <text evidence="7">The sequence shown here is derived from an EMBL/GenBank/DDBJ whole genome shotgun (WGS) entry which is preliminary data.</text>
</comment>
<evidence type="ECO:0000313" key="8">
    <source>
        <dbReference type="Proteomes" id="UP000315369"/>
    </source>
</evidence>
<keyword evidence="8" id="KW-1185">Reference proteome</keyword>
<dbReference type="GO" id="GO:0003700">
    <property type="term" value="F:DNA-binding transcription factor activity"/>
    <property type="evidence" value="ECO:0007669"/>
    <property type="project" value="InterPro"/>
</dbReference>
<dbReference type="Proteomes" id="UP000315369">
    <property type="component" value="Unassembled WGS sequence"/>
</dbReference>
<gene>
    <name evidence="7" type="ORF">FJV41_24025</name>
</gene>
<keyword evidence="2" id="KW-0805">Transcription regulation</keyword>
<organism evidence="7 8">
    <name type="scientific">Myxococcus llanfairpwllgwyngyllgogerychwyrndrobwllllantysiliogogogochensis</name>
    <dbReference type="NCBI Taxonomy" id="2590453"/>
    <lineage>
        <taxon>Bacteria</taxon>
        <taxon>Pseudomonadati</taxon>
        <taxon>Myxococcota</taxon>
        <taxon>Myxococcia</taxon>
        <taxon>Myxococcales</taxon>
        <taxon>Cystobacterineae</taxon>
        <taxon>Myxococcaceae</taxon>
        <taxon>Myxococcus</taxon>
    </lineage>
</organism>
<protein>
    <submittedName>
        <fullName evidence="7">LysR family transcriptional regulator</fullName>
    </submittedName>
</protein>
<evidence type="ECO:0000256" key="3">
    <source>
        <dbReference type="ARBA" id="ARBA00023125"/>
    </source>
</evidence>
<comment type="similarity">
    <text evidence="1">Belongs to the LysR transcriptional regulatory family.</text>
</comment>
<dbReference type="RefSeq" id="WP_141644874.1">
    <property type="nucleotide sequence ID" value="NZ_VIFM01000101.1"/>
</dbReference>
<dbReference type="InterPro" id="IPR050389">
    <property type="entry name" value="LysR-type_TF"/>
</dbReference>
<dbReference type="Gene3D" id="3.40.190.10">
    <property type="entry name" value="Periplasmic binding protein-like II"/>
    <property type="match status" value="2"/>
</dbReference>
<dbReference type="InterPro" id="IPR005119">
    <property type="entry name" value="LysR_subst-bd"/>
</dbReference>